<evidence type="ECO:0000313" key="1">
    <source>
        <dbReference type="EMBL" id="PYE16127.1"/>
    </source>
</evidence>
<organism evidence="1 2">
    <name type="scientific">Paraburkholderia silvatlantica</name>
    <dbReference type="NCBI Taxonomy" id="321895"/>
    <lineage>
        <taxon>Bacteria</taxon>
        <taxon>Pseudomonadati</taxon>
        <taxon>Pseudomonadota</taxon>
        <taxon>Betaproteobacteria</taxon>
        <taxon>Burkholderiales</taxon>
        <taxon>Burkholderiaceae</taxon>
        <taxon>Paraburkholderia</taxon>
    </lineage>
</organism>
<proteinExistence type="predicted"/>
<gene>
    <name evidence="1" type="ORF">C7410_13175</name>
</gene>
<evidence type="ECO:0000313" key="2">
    <source>
        <dbReference type="Proteomes" id="UP000247772"/>
    </source>
</evidence>
<reference evidence="1 2" key="1">
    <citation type="submission" date="2018-06" db="EMBL/GenBank/DDBJ databases">
        <title>Genomic Encyclopedia of Type Strains, Phase IV (KMG-V): Genome sequencing to study the core and pangenomes of soil and plant-associated prokaryotes.</title>
        <authorList>
            <person name="Whitman W."/>
        </authorList>
    </citation>
    <scope>NUCLEOTIDE SEQUENCE [LARGE SCALE GENOMIC DNA]</scope>
    <source>
        <strain evidence="1 2">SRCL-318</strain>
    </source>
</reference>
<dbReference type="Proteomes" id="UP000247772">
    <property type="component" value="Unassembled WGS sequence"/>
</dbReference>
<dbReference type="AlphaFoldDB" id="A0A2V4UEE7"/>
<accession>A0A2V4UEE7</accession>
<comment type="caution">
    <text evidence="1">The sequence shown here is derived from an EMBL/GenBank/DDBJ whole genome shotgun (WGS) entry which is preliminary data.</text>
</comment>
<sequence length="79" mass="8869">MQQTVSQAIEGWWIGKGDAAFADVHPTMRMESKMSSTDAIDKRPVVDLTVIPVERKPLLTVGVVDQIHEKVTHMREQPT</sequence>
<protein>
    <submittedName>
        <fullName evidence="1">Uncharacterized protein</fullName>
    </submittedName>
</protein>
<name>A0A2V4UEE7_9BURK</name>
<dbReference type="EMBL" id="QJSQ01000031">
    <property type="protein sequence ID" value="PYE16127.1"/>
    <property type="molecule type" value="Genomic_DNA"/>
</dbReference>